<comment type="caution">
    <text evidence="2">The sequence shown here is derived from an EMBL/GenBank/DDBJ whole genome shotgun (WGS) entry which is preliminary data.</text>
</comment>
<dbReference type="Proteomes" id="UP000606720">
    <property type="component" value="Unassembled WGS sequence"/>
</dbReference>
<keyword evidence="3" id="KW-1185">Reference proteome</keyword>
<evidence type="ECO:0000313" key="2">
    <source>
        <dbReference type="EMBL" id="MBC5714931.1"/>
    </source>
</evidence>
<feature type="region of interest" description="Disordered" evidence="1">
    <location>
        <begin position="69"/>
        <end position="111"/>
    </location>
</feature>
<organism evidence="2 3">
    <name type="scientific">Roseburia zhanii</name>
    <dbReference type="NCBI Taxonomy" id="2763064"/>
    <lineage>
        <taxon>Bacteria</taxon>
        <taxon>Bacillati</taxon>
        <taxon>Bacillota</taxon>
        <taxon>Clostridia</taxon>
        <taxon>Lachnospirales</taxon>
        <taxon>Lachnospiraceae</taxon>
        <taxon>Roseburia</taxon>
    </lineage>
</organism>
<protein>
    <submittedName>
        <fullName evidence="2">Uncharacterized protein</fullName>
    </submittedName>
</protein>
<name>A0A923LS89_9FIRM</name>
<evidence type="ECO:0000313" key="3">
    <source>
        <dbReference type="Proteomes" id="UP000606720"/>
    </source>
</evidence>
<dbReference type="EMBL" id="JACOPH010000012">
    <property type="protein sequence ID" value="MBC5714931.1"/>
    <property type="molecule type" value="Genomic_DNA"/>
</dbReference>
<dbReference type="RefSeq" id="WP_117854765.1">
    <property type="nucleotide sequence ID" value="NZ_JACOPH010000012.1"/>
</dbReference>
<reference evidence="2" key="1">
    <citation type="submission" date="2020-08" db="EMBL/GenBank/DDBJ databases">
        <title>Genome public.</title>
        <authorList>
            <person name="Liu C."/>
            <person name="Sun Q."/>
        </authorList>
    </citation>
    <scope>NUCLEOTIDE SEQUENCE</scope>
    <source>
        <strain evidence="2">BX1005</strain>
    </source>
</reference>
<gene>
    <name evidence="2" type="ORF">H8S17_12105</name>
</gene>
<accession>A0A923LS89</accession>
<sequence length="111" mass="13465">MNKRSKKENELLNYLSEDERKVYEEFEAKLKAKRDVAVKRQKKEINFWKEIDEREEEVYQHILENRKARNAEQKTEPVQTQISHQEESVPVENVVEQERENVTNPFYGQNQ</sequence>
<dbReference type="AlphaFoldDB" id="A0A923LS89"/>
<evidence type="ECO:0000256" key="1">
    <source>
        <dbReference type="SAM" id="MobiDB-lite"/>
    </source>
</evidence>
<proteinExistence type="predicted"/>